<proteinExistence type="predicted"/>
<dbReference type="Proteomes" id="UP000826661">
    <property type="component" value="Chromosome I"/>
</dbReference>
<dbReference type="AlphaFoldDB" id="A0A8G0P8X4"/>
<dbReference type="EMBL" id="CP075864">
    <property type="protein sequence ID" value="QYS93765.1"/>
    <property type="molecule type" value="Genomic_DNA"/>
</dbReference>
<evidence type="ECO:0000313" key="1">
    <source>
        <dbReference type="EMBL" id="QYS93765.1"/>
    </source>
</evidence>
<gene>
    <name evidence="1" type="ORF">H0G86_001133</name>
</gene>
<name>A0A8G0P8X4_9HYPO</name>
<organism evidence="1 2">
    <name type="scientific">Trichoderma simmonsii</name>
    <dbReference type="NCBI Taxonomy" id="1491479"/>
    <lineage>
        <taxon>Eukaryota</taxon>
        <taxon>Fungi</taxon>
        <taxon>Dikarya</taxon>
        <taxon>Ascomycota</taxon>
        <taxon>Pezizomycotina</taxon>
        <taxon>Sordariomycetes</taxon>
        <taxon>Hypocreomycetidae</taxon>
        <taxon>Hypocreales</taxon>
        <taxon>Hypocreaceae</taxon>
        <taxon>Trichoderma</taxon>
    </lineage>
</organism>
<evidence type="ECO:0000313" key="2">
    <source>
        <dbReference type="Proteomes" id="UP000826661"/>
    </source>
</evidence>
<sequence length="63" mass="6428">MGLGLQFKEVLQAAKLAPSSAKSAYVNSPAGTGAPVEPPQSNALAIVGTPASYTVYTVLQQHT</sequence>
<accession>A0A8G0P8X4</accession>
<keyword evidence="2" id="KW-1185">Reference proteome</keyword>
<protein>
    <submittedName>
        <fullName evidence="1">Uncharacterized protein</fullName>
    </submittedName>
</protein>
<reference evidence="1 2" key="1">
    <citation type="journal article" date="2021" name="BMC Genomics">
        <title>Telomere-to-telomere genome assembly of asparaginase-producing Trichoderma simmonsii.</title>
        <authorList>
            <person name="Chung D."/>
            <person name="Kwon Y.M."/>
            <person name="Yang Y."/>
        </authorList>
    </citation>
    <scope>NUCLEOTIDE SEQUENCE [LARGE SCALE GENOMIC DNA]</scope>
    <source>
        <strain evidence="1 2">GH-Sj1</strain>
    </source>
</reference>